<dbReference type="PaxDb" id="6239-F57C9.4b"/>
<dbReference type="FunFam" id="3.30.160.60:FF:000100">
    <property type="entry name" value="Zinc finger 45-like"/>
    <property type="match status" value="1"/>
</dbReference>
<dbReference type="FunCoup" id="H2KYD4">
    <property type="interactions" value="463"/>
</dbReference>
<reference evidence="9 10" key="1">
    <citation type="journal article" date="1998" name="Science">
        <title>Genome sequence of the nematode C. elegans: a platform for investigating biology.</title>
        <authorList>
            <consortium name="The C. elegans sequencing consortium"/>
            <person name="Sulson J.E."/>
            <person name="Waterston R."/>
        </authorList>
    </citation>
    <scope>NUCLEOTIDE SEQUENCE [LARGE SCALE GENOMIC DNA]</scope>
    <source>
        <strain evidence="9 10">Bristol N2</strain>
    </source>
</reference>
<dbReference type="InterPro" id="IPR013087">
    <property type="entry name" value="Znf_C2H2_type"/>
</dbReference>
<keyword evidence="1" id="KW-0479">Metal-binding</keyword>
<dbReference type="Bgee" id="WBGene00019011">
    <property type="expression patterns" value="Expressed in germ line (C elegans) and 4 other cell types or tissues"/>
</dbReference>
<dbReference type="Gene3D" id="3.30.160.60">
    <property type="entry name" value="Classic Zinc Finger"/>
    <property type="match status" value="3"/>
</dbReference>
<evidence type="ECO:0000259" key="8">
    <source>
        <dbReference type="PROSITE" id="PS50157"/>
    </source>
</evidence>
<dbReference type="FunFam" id="3.30.160.60:FF:002343">
    <property type="entry name" value="Zinc finger protein 33A"/>
    <property type="match status" value="1"/>
</dbReference>
<dbReference type="SMR" id="H2KYD4"/>
<evidence type="ECO:0000256" key="4">
    <source>
        <dbReference type="ARBA" id="ARBA00022833"/>
    </source>
</evidence>
<dbReference type="SUPFAM" id="SSF57667">
    <property type="entry name" value="beta-beta-alpha zinc fingers"/>
    <property type="match status" value="1"/>
</dbReference>
<evidence type="ECO:0000256" key="7">
    <source>
        <dbReference type="SAM" id="MobiDB-lite"/>
    </source>
</evidence>
<name>H2KYD4_CAEEL</name>
<dbReference type="HOGENOM" id="CLU_016745_0_0_1"/>
<dbReference type="WormBase" id="F57C9.4b">
    <property type="protein sequence ID" value="CE28475"/>
    <property type="gene ID" value="WBGene00019011"/>
</dbReference>
<dbReference type="STRING" id="6239.F57C9.4b.1"/>
<feature type="domain" description="C2H2-type" evidence="8">
    <location>
        <begin position="775"/>
        <end position="801"/>
    </location>
</feature>
<keyword evidence="10" id="KW-1185">Reference proteome</keyword>
<feature type="compositionally biased region" description="Acidic residues" evidence="7">
    <location>
        <begin position="220"/>
        <end position="231"/>
    </location>
</feature>
<evidence type="ECO:0000256" key="2">
    <source>
        <dbReference type="ARBA" id="ARBA00022737"/>
    </source>
</evidence>
<feature type="region of interest" description="Disordered" evidence="7">
    <location>
        <begin position="180"/>
        <end position="231"/>
    </location>
</feature>
<dbReference type="GeneID" id="172100"/>
<keyword evidence="2" id="KW-0677">Repeat</keyword>
<dbReference type="OrthoDB" id="3437960at2759"/>
<dbReference type="ExpressionAtlas" id="H2KYD4">
    <property type="expression patterns" value="baseline and differential"/>
</dbReference>
<dbReference type="EMBL" id="BX284601">
    <property type="protein sequence ID" value="CCD62436.1"/>
    <property type="molecule type" value="Genomic_DNA"/>
</dbReference>
<dbReference type="Pfam" id="PF00096">
    <property type="entry name" value="zf-C2H2"/>
    <property type="match status" value="2"/>
</dbReference>
<dbReference type="PROSITE" id="PS00028">
    <property type="entry name" value="ZINC_FINGER_C2H2_1"/>
    <property type="match status" value="2"/>
</dbReference>
<feature type="compositionally biased region" description="Polar residues" evidence="7">
    <location>
        <begin position="251"/>
        <end position="260"/>
    </location>
</feature>
<evidence type="ECO:0000313" key="11">
    <source>
        <dbReference type="WormBase" id="F57C9.4b"/>
    </source>
</evidence>
<dbReference type="PANTHER" id="PTHR47645:SF1">
    <property type="entry name" value="C2H2-TYPE DOMAIN-CONTAINING PROTEIN-RELATED"/>
    <property type="match status" value="1"/>
</dbReference>
<accession>H2KYD4</accession>
<dbReference type="SMART" id="SM00355">
    <property type="entry name" value="ZnF_C2H2"/>
    <property type="match status" value="5"/>
</dbReference>
<dbReference type="InParanoid" id="H2KYD4"/>
<gene>
    <name evidence="9" type="ORF">CELE_F57C9.4</name>
    <name evidence="9 11" type="ORF">F57C9.4</name>
</gene>
<keyword evidence="3 5" id="KW-0863">Zinc-finger</keyword>
<sequence>MTSLIDSRVLYESDFSIFNGRLCSLRISAVTNNEEGIEKIRITSPSDATILLDTSISSDECSSFIEILKEISTARKSDPSILGPRIETIHSENEYPFQMVIEPINREKHSGKTLPLSHPPPQERCDYVLQLYAKEKVQHQSQKTKVEELTKQLQQARVDYNTLKQRCDFQEKEIALLRQITSSTGSGNRKRSRDDSETTHIKKRRCGCGDDGESCGSDCDGMDDDEEDETDTDVQMFRAATAQLQMAAAGRNTQNGTSSHQKLKRKIPKSQSVSIGNARGMVTLPNLLQPKLEESDDGYNYSGRSSTQSNIDKLELAVRRESIVDIGRAVIDGIKNKTLTENQLEEFCKTTHRPNISIFRFYKDSEECTKEENEAIMMGQTVMMKMLDPQEKAIAGVQASISSLSASFANQTKLGLIKHQRLTRSYVTLPVDYFPSIDLTEAYNSSNLFGADATMQLTNFYQTVLKNVLNPVYMIWIYTYRPSTVRTCDKHFVEFPQNVITTLFDMTTDIVGLYLPEYLLDGEIDPMDPFLLTIDAVDPFEEIMRRRTERKLANTTFNHALGRAMKNLRSYHYDPTRGILLNCSEKKNCGMHLQWEQMRKFREYCRKENVACDDATPEEMIAFNLRASKVHYEDYSPGNVSSEEGNKNEMPNFMEQLEKFSSVIVKGPNLPSTSTMSTMHIKMENGKEQSGPLLLRNSPNDQNQKVVGVVQYVICQLCPEEEQKSMDLSNQKQMEEHFLNKHVDKEKKKCEACPSDQFQPHNIGQHYRLHTNSVFACEHCGKRGRRNFLKTHIRTHTGERPYRCDTCSKSFTDASTLRRHGLVHTGEKKYQCPVCGRAIARKDNVKAHIRSHGIQI</sequence>
<keyword evidence="4" id="KW-0862">Zinc</keyword>
<feature type="region of interest" description="Disordered" evidence="7">
    <location>
        <begin position="249"/>
        <end position="271"/>
    </location>
</feature>
<dbReference type="CTD" id="172100"/>
<evidence type="ECO:0000313" key="9">
    <source>
        <dbReference type="EMBL" id="CCD62436.1"/>
    </source>
</evidence>
<dbReference type="RefSeq" id="NP_491459.1">
    <property type="nucleotide sequence ID" value="NM_059058.4"/>
</dbReference>
<dbReference type="Proteomes" id="UP000001940">
    <property type="component" value="Chromosome I"/>
</dbReference>
<keyword evidence="12" id="KW-1267">Proteomics identification</keyword>
<dbReference type="eggNOG" id="KOG1721">
    <property type="taxonomic scope" value="Eukaryota"/>
</dbReference>
<dbReference type="IntAct" id="H2KYD4">
    <property type="interactions" value="6"/>
</dbReference>
<evidence type="ECO:0000256" key="1">
    <source>
        <dbReference type="ARBA" id="ARBA00022723"/>
    </source>
</evidence>
<feature type="domain" description="C2H2-type" evidence="8">
    <location>
        <begin position="830"/>
        <end position="852"/>
    </location>
</feature>
<protein>
    <submittedName>
        <fullName evidence="9">C2H2-type domain-containing protein</fullName>
    </submittedName>
</protein>
<dbReference type="GO" id="GO:0008270">
    <property type="term" value="F:zinc ion binding"/>
    <property type="evidence" value="ECO:0007669"/>
    <property type="project" value="UniProtKB-KW"/>
</dbReference>
<dbReference type="AlphaFoldDB" id="H2KYD4"/>
<keyword evidence="6" id="KW-0175">Coiled coil</keyword>
<dbReference type="InterPro" id="IPR036236">
    <property type="entry name" value="Znf_C2H2_sf"/>
</dbReference>
<proteinExistence type="evidence at protein level"/>
<dbReference type="PANTHER" id="PTHR47645">
    <property type="entry name" value="PROTEIN CBG08267"/>
    <property type="match status" value="1"/>
</dbReference>
<evidence type="ECO:0000256" key="3">
    <source>
        <dbReference type="ARBA" id="ARBA00022771"/>
    </source>
</evidence>
<evidence type="ECO:0007829" key="12">
    <source>
        <dbReference type="PeptideAtlas" id="H2KYD4"/>
    </source>
</evidence>
<feature type="coiled-coil region" evidence="6">
    <location>
        <begin position="132"/>
        <end position="180"/>
    </location>
</feature>
<comment type="interaction">
    <interactant intactId="EBI-326852">
        <id>H2KYD4</id>
    </interactant>
    <interactant intactId="EBI-317562">
        <id>Q17865</id>
        <label>C09G1.4</label>
    </interactant>
    <organismsDiffer>false</organismsDiffer>
    <experiments>4</experiments>
</comment>
<feature type="domain" description="C2H2-type" evidence="8">
    <location>
        <begin position="802"/>
        <end position="829"/>
    </location>
</feature>
<organism evidence="9 10">
    <name type="scientific">Caenorhabditis elegans</name>
    <dbReference type="NCBI Taxonomy" id="6239"/>
    <lineage>
        <taxon>Eukaryota</taxon>
        <taxon>Metazoa</taxon>
        <taxon>Ecdysozoa</taxon>
        <taxon>Nematoda</taxon>
        <taxon>Chromadorea</taxon>
        <taxon>Rhabditida</taxon>
        <taxon>Rhabditina</taxon>
        <taxon>Rhabditomorpha</taxon>
        <taxon>Rhabditoidea</taxon>
        <taxon>Rhabditidae</taxon>
        <taxon>Peloderinae</taxon>
        <taxon>Caenorhabditis</taxon>
    </lineage>
</organism>
<dbReference type="PROSITE" id="PS50157">
    <property type="entry name" value="ZINC_FINGER_C2H2_2"/>
    <property type="match status" value="3"/>
</dbReference>
<dbReference type="AGR" id="WB:WBGene00019011"/>
<evidence type="ECO:0000256" key="5">
    <source>
        <dbReference type="PROSITE-ProRule" id="PRU00042"/>
    </source>
</evidence>
<evidence type="ECO:0000256" key="6">
    <source>
        <dbReference type="SAM" id="Coils"/>
    </source>
</evidence>
<evidence type="ECO:0000313" key="10">
    <source>
        <dbReference type="Proteomes" id="UP000001940"/>
    </source>
</evidence>